<keyword evidence="1" id="KW-0812">Transmembrane</keyword>
<keyword evidence="1" id="KW-1133">Transmembrane helix</keyword>
<feature type="transmembrane region" description="Helical" evidence="1">
    <location>
        <begin position="20"/>
        <end position="40"/>
    </location>
</feature>
<reference evidence="2 3" key="1">
    <citation type="submission" date="2015-05" db="EMBL/GenBank/DDBJ databases">
        <title>Genome sequencing and analysis of members of genus Stenotrophomonas.</title>
        <authorList>
            <person name="Patil P.P."/>
            <person name="Midha S."/>
            <person name="Patil P.B."/>
        </authorList>
    </citation>
    <scope>NUCLEOTIDE SEQUENCE [LARGE SCALE GENOMIC DNA]</scope>
    <source>
        <strain evidence="2 3">DSM 21858</strain>
    </source>
</reference>
<keyword evidence="1" id="KW-0472">Membrane</keyword>
<dbReference type="RefSeq" id="WP_057657715.1">
    <property type="nucleotide sequence ID" value="NZ_LDJL01000005.1"/>
</dbReference>
<dbReference type="EMBL" id="LDJL01000005">
    <property type="protein sequence ID" value="KRG70621.1"/>
    <property type="molecule type" value="Genomic_DNA"/>
</dbReference>
<evidence type="ECO:0008006" key="4">
    <source>
        <dbReference type="Google" id="ProtNLM"/>
    </source>
</evidence>
<evidence type="ECO:0000313" key="3">
    <source>
        <dbReference type="Proteomes" id="UP000052052"/>
    </source>
</evidence>
<feature type="transmembrane region" description="Helical" evidence="1">
    <location>
        <begin position="46"/>
        <end position="68"/>
    </location>
</feature>
<protein>
    <recommendedName>
        <fullName evidence="4">Transmembrane protein</fullName>
    </recommendedName>
</protein>
<organism evidence="2 3">
    <name type="scientific">Pseudoxanthomonas dokdonensis</name>
    <dbReference type="NCBI Taxonomy" id="344882"/>
    <lineage>
        <taxon>Bacteria</taxon>
        <taxon>Pseudomonadati</taxon>
        <taxon>Pseudomonadota</taxon>
        <taxon>Gammaproteobacteria</taxon>
        <taxon>Lysobacterales</taxon>
        <taxon>Lysobacteraceae</taxon>
        <taxon>Pseudoxanthomonas</taxon>
    </lineage>
</organism>
<name>A0A0R0CKR8_9GAMM</name>
<accession>A0A0R0CKR8</accession>
<keyword evidence="3" id="KW-1185">Reference proteome</keyword>
<comment type="caution">
    <text evidence="2">The sequence shown here is derived from an EMBL/GenBank/DDBJ whole genome shotgun (WGS) entry which is preliminary data.</text>
</comment>
<evidence type="ECO:0000256" key="1">
    <source>
        <dbReference type="SAM" id="Phobius"/>
    </source>
</evidence>
<proteinExistence type="predicted"/>
<dbReference type="PATRIC" id="fig|344882.3.peg.2550"/>
<dbReference type="AlphaFoldDB" id="A0A0R0CKR8"/>
<gene>
    <name evidence="2" type="ORF">ABB29_06070</name>
</gene>
<evidence type="ECO:0000313" key="2">
    <source>
        <dbReference type="EMBL" id="KRG70621.1"/>
    </source>
</evidence>
<dbReference type="Proteomes" id="UP000052052">
    <property type="component" value="Unassembled WGS sequence"/>
</dbReference>
<sequence>MNKHNVINFLITLRCIGDAAVILGMVLAITTLVLASTNVFGGFNSAIPMLAGRLLAVTLIPGALLAILSRLSQFFVRRARFEHAPATT</sequence>
<dbReference type="STRING" id="344882.ABB29_06070"/>